<name>A0ABW0LE37_9BACI</name>
<keyword evidence="1" id="KW-0472">Membrane</keyword>
<dbReference type="EMBL" id="JBHSMC010000003">
    <property type="protein sequence ID" value="MFC5464143.1"/>
    <property type="molecule type" value="Genomic_DNA"/>
</dbReference>
<evidence type="ECO:0000313" key="3">
    <source>
        <dbReference type="EMBL" id="MFC5464143.1"/>
    </source>
</evidence>
<evidence type="ECO:0008006" key="5">
    <source>
        <dbReference type="Google" id="ProtNLM"/>
    </source>
</evidence>
<keyword evidence="1" id="KW-0812">Transmembrane</keyword>
<reference evidence="4" key="1">
    <citation type="journal article" date="2019" name="Int. J. Syst. Evol. Microbiol.">
        <title>The Global Catalogue of Microorganisms (GCM) 10K type strain sequencing project: providing services to taxonomists for standard genome sequencing and annotation.</title>
        <authorList>
            <consortium name="The Broad Institute Genomics Platform"/>
            <consortium name="The Broad Institute Genome Sequencing Center for Infectious Disease"/>
            <person name="Wu L."/>
            <person name="Ma J."/>
        </authorList>
    </citation>
    <scope>NUCLEOTIDE SEQUENCE [LARGE SCALE GENOMIC DNA]</scope>
    <source>
        <strain evidence="4">CGMCC 1.12237</strain>
    </source>
</reference>
<feature type="chain" id="PRO_5045456923" description="DUF3592 domain-containing protein" evidence="2">
    <location>
        <begin position="23"/>
        <end position="151"/>
    </location>
</feature>
<dbReference type="Proteomes" id="UP001596147">
    <property type="component" value="Unassembled WGS sequence"/>
</dbReference>
<evidence type="ECO:0000256" key="2">
    <source>
        <dbReference type="SAM" id="SignalP"/>
    </source>
</evidence>
<protein>
    <recommendedName>
        <fullName evidence="5">DUF3592 domain-containing protein</fullName>
    </recommendedName>
</protein>
<feature type="transmembrane region" description="Helical" evidence="1">
    <location>
        <begin position="122"/>
        <end position="143"/>
    </location>
</feature>
<evidence type="ECO:0000256" key="1">
    <source>
        <dbReference type="SAM" id="Phobius"/>
    </source>
</evidence>
<sequence length="151" mass="17030">MMKKTALLLVLLFFISSTTVVALSWAYPFVVWNGNVYKVLDESVIEDEIGKKIGKVKTKPNDMSGRYYGDASNAYPRGTKYFEIKGISNEEAIAVEVDDNQWKKAVFVHEAPFHWMNIVTKYIIPVIGVVIVAILVAIIVLLYRGRKEANS</sequence>
<organism evidence="3 4">
    <name type="scientific">Lederbergia graminis</name>
    <dbReference type="NCBI Taxonomy" id="735518"/>
    <lineage>
        <taxon>Bacteria</taxon>
        <taxon>Bacillati</taxon>
        <taxon>Bacillota</taxon>
        <taxon>Bacilli</taxon>
        <taxon>Bacillales</taxon>
        <taxon>Bacillaceae</taxon>
        <taxon>Lederbergia</taxon>
    </lineage>
</organism>
<keyword evidence="2" id="KW-0732">Signal</keyword>
<proteinExistence type="predicted"/>
<comment type="caution">
    <text evidence="3">The sequence shown here is derived from an EMBL/GenBank/DDBJ whole genome shotgun (WGS) entry which is preliminary data.</text>
</comment>
<accession>A0ABW0LE37</accession>
<evidence type="ECO:0000313" key="4">
    <source>
        <dbReference type="Proteomes" id="UP001596147"/>
    </source>
</evidence>
<dbReference type="RefSeq" id="WP_382348558.1">
    <property type="nucleotide sequence ID" value="NZ_JBHSMC010000003.1"/>
</dbReference>
<keyword evidence="4" id="KW-1185">Reference proteome</keyword>
<feature type="signal peptide" evidence="2">
    <location>
        <begin position="1"/>
        <end position="22"/>
    </location>
</feature>
<gene>
    <name evidence="3" type="ORF">ACFPM4_05150</name>
</gene>
<keyword evidence="1" id="KW-1133">Transmembrane helix</keyword>